<organism evidence="8 9">
    <name type="scientific">Didymodactylos carnosus</name>
    <dbReference type="NCBI Taxonomy" id="1234261"/>
    <lineage>
        <taxon>Eukaryota</taxon>
        <taxon>Metazoa</taxon>
        <taxon>Spiralia</taxon>
        <taxon>Gnathifera</taxon>
        <taxon>Rotifera</taxon>
        <taxon>Eurotatoria</taxon>
        <taxon>Bdelloidea</taxon>
        <taxon>Philodinida</taxon>
        <taxon>Philodinidae</taxon>
        <taxon>Didymodactylos</taxon>
    </lineage>
</organism>
<keyword evidence="3" id="KW-0732">Signal</keyword>
<name>A0A8S2QBP3_9BILA</name>
<keyword evidence="2" id="KW-0964">Secreted</keyword>
<dbReference type="Gene3D" id="3.40.50.300">
    <property type="entry name" value="P-loop containing nucleotide triphosphate hydrolases"/>
    <property type="match status" value="1"/>
</dbReference>
<sequence length="691" mass="77729">MIVTNQITLPAIDTSACISPKVLLIDEVDVFLSEKFYGGIYTPSVYLKDPSIKALLDSIWKNKTLNTLTSVKALPAYKACKTKYSNWIFLFDEAIKDMIAALQSFQSSTYIVQNDKIVYVEGESIVDNVVRGYDTIWAYYHENEKGFISQISLETNVGIVINCGTFSYAEMPHDFVYIAGVTGTLKTLAKSETEILKRVYSIHKTTFMSSVFGSSNRTYNPTTDVRVVKESEYFMEIRGEIQIVCNASRAILVFFESEEKLIAFYNSSELSSIKQDVQIIMEKVNVKERELFIKRAAIVGSVTLLTRTFGRGTDFMCRNQQLLLNGGIHVLQTFFSAELSEEYQIMGRGARQGDRGSYRMILLDKDLEWVLGSMWKEELPKISSTTLYEALNKARSARYESKCGAKDLNIEQCKCDHKASKDFMAALSARNMNVVKNFLSEQNKGANIINVSSRTVLLMDATGSMSTLLSAAKETVCTMFERASTVLKEKGLPNDAFQMQFVVYRDYDCKEDGILQSSSWETKPGNLRSFMEKISAKGGGDYEEAIEIGLWHALQQNEQPDGISQIILIGDAPAKDKPAITRDRQDNGGEAYWSKTKFITPTHYKQEVKKLKAKNIPVHSFYLAAGAKRNFEEIASETLGRCESLKIQSSQGAELLTHFVTEEVLRKTAGDEGNAAVELYRKKYVRTTFTS</sequence>
<feature type="domain" description="SecA family profile" evidence="6">
    <location>
        <begin position="1"/>
        <end position="392"/>
    </location>
</feature>
<dbReference type="Gene3D" id="3.40.50.410">
    <property type="entry name" value="von Willebrand factor, type A domain"/>
    <property type="match status" value="1"/>
</dbReference>
<dbReference type="GO" id="GO:0006605">
    <property type="term" value="P:protein targeting"/>
    <property type="evidence" value="ECO:0007669"/>
    <property type="project" value="InterPro"/>
</dbReference>
<dbReference type="Pfam" id="PF25106">
    <property type="entry name" value="VWA_4"/>
    <property type="match status" value="1"/>
</dbReference>
<evidence type="ECO:0000313" key="7">
    <source>
        <dbReference type="EMBL" id="CAF1290160.1"/>
    </source>
</evidence>
<dbReference type="PANTHER" id="PTHR30612:SF0">
    <property type="entry name" value="CHLOROPLAST PROTEIN-TRANSPORTING ATPASE"/>
    <property type="match status" value="1"/>
</dbReference>
<reference evidence="8" key="1">
    <citation type="submission" date="2021-02" db="EMBL/GenBank/DDBJ databases">
        <authorList>
            <person name="Nowell W R."/>
        </authorList>
    </citation>
    <scope>NUCLEOTIDE SEQUENCE</scope>
</reference>
<keyword evidence="4" id="KW-0813">Transport</keyword>
<keyword evidence="4" id="KW-0653">Protein transport</keyword>
<dbReference type="InterPro" id="IPR000185">
    <property type="entry name" value="SecA"/>
</dbReference>
<dbReference type="PANTHER" id="PTHR30612">
    <property type="entry name" value="SECA INNER MEMBRANE COMPONENT OF SEC PROTEIN SECRETION SYSTEM"/>
    <property type="match status" value="1"/>
</dbReference>
<evidence type="ECO:0000259" key="6">
    <source>
        <dbReference type="PROSITE" id="PS51196"/>
    </source>
</evidence>
<dbReference type="PROSITE" id="PS51196">
    <property type="entry name" value="SECA_MOTOR_DEAD"/>
    <property type="match status" value="1"/>
</dbReference>
<evidence type="ECO:0000256" key="1">
    <source>
        <dbReference type="ARBA" id="ARBA00004613"/>
    </source>
</evidence>
<keyword evidence="5" id="KW-0811">Translocation</keyword>
<dbReference type="Proteomes" id="UP000677228">
    <property type="component" value="Unassembled WGS sequence"/>
</dbReference>
<dbReference type="Proteomes" id="UP000682733">
    <property type="component" value="Unassembled WGS sequence"/>
</dbReference>
<dbReference type="EMBL" id="CAJOBA010040465">
    <property type="protein sequence ID" value="CAF4095055.1"/>
    <property type="molecule type" value="Genomic_DNA"/>
</dbReference>
<comment type="caution">
    <text evidence="8">The sequence shown here is derived from an EMBL/GenBank/DDBJ whole genome shotgun (WGS) entry which is preliminary data.</text>
</comment>
<dbReference type="InterPro" id="IPR014018">
    <property type="entry name" value="SecA_motor_DEAD"/>
</dbReference>
<dbReference type="InterPro" id="IPR027417">
    <property type="entry name" value="P-loop_NTPase"/>
</dbReference>
<dbReference type="GO" id="GO:0005524">
    <property type="term" value="F:ATP binding"/>
    <property type="evidence" value="ECO:0007669"/>
    <property type="project" value="InterPro"/>
</dbReference>
<proteinExistence type="predicted"/>
<gene>
    <name evidence="7" type="ORF">OVA965_LOCUS28053</name>
    <name evidence="8" type="ORF">TMI583_LOCUS28805</name>
</gene>
<dbReference type="EMBL" id="CAJNOK010018892">
    <property type="protein sequence ID" value="CAF1290160.1"/>
    <property type="molecule type" value="Genomic_DNA"/>
</dbReference>
<evidence type="ECO:0000256" key="4">
    <source>
        <dbReference type="ARBA" id="ARBA00022927"/>
    </source>
</evidence>
<evidence type="ECO:0000256" key="5">
    <source>
        <dbReference type="ARBA" id="ARBA00023010"/>
    </source>
</evidence>
<protein>
    <recommendedName>
        <fullName evidence="6">SecA family profile domain-containing protein</fullName>
    </recommendedName>
</protein>
<evidence type="ECO:0000313" key="8">
    <source>
        <dbReference type="EMBL" id="CAF4095055.1"/>
    </source>
</evidence>
<dbReference type="CDD" id="cd00198">
    <property type="entry name" value="vWFA"/>
    <property type="match status" value="1"/>
</dbReference>
<dbReference type="InterPro" id="IPR036465">
    <property type="entry name" value="vWFA_dom_sf"/>
</dbReference>
<evidence type="ECO:0000313" key="9">
    <source>
        <dbReference type="Proteomes" id="UP000682733"/>
    </source>
</evidence>
<evidence type="ECO:0000256" key="3">
    <source>
        <dbReference type="ARBA" id="ARBA00022729"/>
    </source>
</evidence>
<accession>A0A8S2QBP3</accession>
<comment type="subcellular location">
    <subcellularLocation>
        <location evidence="1">Secreted</location>
    </subcellularLocation>
</comment>
<dbReference type="InterPro" id="IPR056861">
    <property type="entry name" value="HMCN1-like_VWA"/>
</dbReference>
<dbReference type="SUPFAM" id="SSF52540">
    <property type="entry name" value="P-loop containing nucleoside triphosphate hydrolases"/>
    <property type="match status" value="1"/>
</dbReference>
<evidence type="ECO:0000256" key="2">
    <source>
        <dbReference type="ARBA" id="ARBA00022525"/>
    </source>
</evidence>
<dbReference type="AlphaFoldDB" id="A0A8S2QBP3"/>
<dbReference type="SUPFAM" id="SSF53300">
    <property type="entry name" value="vWA-like"/>
    <property type="match status" value="1"/>
</dbReference>
<dbReference type="GO" id="GO:0006886">
    <property type="term" value="P:intracellular protein transport"/>
    <property type="evidence" value="ECO:0007669"/>
    <property type="project" value="InterPro"/>
</dbReference>